<evidence type="ECO:0000313" key="3">
    <source>
        <dbReference type="Proteomes" id="UP000566813"/>
    </source>
</evidence>
<evidence type="ECO:0000313" key="2">
    <source>
        <dbReference type="EMBL" id="MBC2665615.1"/>
    </source>
</evidence>
<feature type="domain" description="Flagellar protein FlgJ N-terminal" evidence="1">
    <location>
        <begin position="48"/>
        <end position="95"/>
    </location>
</feature>
<organism evidence="2 3">
    <name type="scientific">Novosphingobium flavum</name>
    <dbReference type="NCBI Taxonomy" id="1778672"/>
    <lineage>
        <taxon>Bacteria</taxon>
        <taxon>Pseudomonadati</taxon>
        <taxon>Pseudomonadota</taxon>
        <taxon>Alphaproteobacteria</taxon>
        <taxon>Sphingomonadales</taxon>
        <taxon>Sphingomonadaceae</taxon>
        <taxon>Novosphingobium</taxon>
    </lineage>
</organism>
<comment type="caution">
    <text evidence="2">The sequence shown here is derived from an EMBL/GenBank/DDBJ whole genome shotgun (WGS) entry which is preliminary data.</text>
</comment>
<dbReference type="EMBL" id="JACLAW010000006">
    <property type="protein sequence ID" value="MBC2665615.1"/>
    <property type="molecule type" value="Genomic_DNA"/>
</dbReference>
<protein>
    <submittedName>
        <fullName evidence="2">Rod-binding protein</fullName>
    </submittedName>
</protein>
<evidence type="ECO:0000259" key="1">
    <source>
        <dbReference type="Pfam" id="PF10135"/>
    </source>
</evidence>
<dbReference type="Proteomes" id="UP000566813">
    <property type="component" value="Unassembled WGS sequence"/>
</dbReference>
<dbReference type="AlphaFoldDB" id="A0A7X1FRG1"/>
<sequence>MDIAATTATLALGAQAPSEKNGLADKTKLSAAAKQFEAIFVRQMLAEARKAKPAGEDSLFSGQAMDTFNQMQDERFAAIASERGAFGLAKAIEAQLSAQVTNASGTKG</sequence>
<dbReference type="RefSeq" id="WP_185663887.1">
    <property type="nucleotide sequence ID" value="NZ_JACLAW010000006.1"/>
</dbReference>
<keyword evidence="3" id="KW-1185">Reference proteome</keyword>
<gene>
    <name evidence="2" type="ORF">H7F51_08770</name>
</gene>
<dbReference type="Pfam" id="PF10135">
    <property type="entry name" value="Rod-binding"/>
    <property type="match status" value="1"/>
</dbReference>
<dbReference type="InterPro" id="IPR019301">
    <property type="entry name" value="Flagellar_prot_FlgJ_N"/>
</dbReference>
<accession>A0A7X1FRG1</accession>
<reference evidence="2 3" key="1">
    <citation type="submission" date="2020-08" db="EMBL/GenBank/DDBJ databases">
        <title>The genome sequence of type strain Novosphingobium flavum NBRC 111647.</title>
        <authorList>
            <person name="Liu Y."/>
        </authorList>
    </citation>
    <scope>NUCLEOTIDE SEQUENCE [LARGE SCALE GENOMIC DNA]</scope>
    <source>
        <strain evidence="2 3">NBRC 111647</strain>
    </source>
</reference>
<proteinExistence type="predicted"/>
<name>A0A7X1FRG1_9SPHN</name>